<organism evidence="3 4">
    <name type="scientific">Propionibacterium ruminifibrarum</name>
    <dbReference type="NCBI Taxonomy" id="1962131"/>
    <lineage>
        <taxon>Bacteria</taxon>
        <taxon>Bacillati</taxon>
        <taxon>Actinomycetota</taxon>
        <taxon>Actinomycetes</taxon>
        <taxon>Propionibacteriales</taxon>
        <taxon>Propionibacteriaceae</taxon>
        <taxon>Propionibacterium</taxon>
    </lineage>
</organism>
<dbReference type="RefSeq" id="WP_119715503.1">
    <property type="nucleotide sequence ID" value="NZ_OMOH01000004.1"/>
</dbReference>
<feature type="transmembrane region" description="Helical" evidence="1">
    <location>
        <begin position="148"/>
        <end position="166"/>
    </location>
</feature>
<accession>A0A375I4R5</accession>
<sequence>MSHTRIRAQFRRIGAPAAALPLASGVAVAAAGVTMAGSWPVTQTAVAMIWFTAMFPIAVGIAAVAALTGDPIIELHESTPTSFRAAQLTRCSLVLAIAVLAALAMFAPLHLRGVWPRDAGWVSALGPVSAAVFIVAVALMAAAFSKSASTTVIAVIAGWMFVALVWEPYVDVLAVRCGVLLALAAGFAAAAARRLGDAEKNIAKVVTA</sequence>
<protein>
    <recommendedName>
        <fullName evidence="5">ABC-2 family transporter protein</fullName>
    </recommendedName>
</protein>
<dbReference type="Proteomes" id="UP000265962">
    <property type="component" value="Unassembled WGS sequence"/>
</dbReference>
<dbReference type="OrthoDB" id="3267809at2"/>
<dbReference type="AlphaFoldDB" id="A0A375I4R5"/>
<evidence type="ECO:0000256" key="2">
    <source>
        <dbReference type="SAM" id="SignalP"/>
    </source>
</evidence>
<feature type="chain" id="PRO_5016894743" description="ABC-2 family transporter protein" evidence="2">
    <location>
        <begin position="30"/>
        <end position="208"/>
    </location>
</feature>
<name>A0A375I4R5_9ACTN</name>
<evidence type="ECO:0008006" key="5">
    <source>
        <dbReference type="Google" id="ProtNLM"/>
    </source>
</evidence>
<feature type="transmembrane region" description="Helical" evidence="1">
    <location>
        <begin position="119"/>
        <end position="141"/>
    </location>
</feature>
<keyword evidence="4" id="KW-1185">Reference proteome</keyword>
<feature type="transmembrane region" description="Helical" evidence="1">
    <location>
        <begin position="45"/>
        <end position="67"/>
    </location>
</feature>
<reference evidence="4" key="1">
    <citation type="submission" date="2018-02" db="EMBL/GenBank/DDBJ databases">
        <authorList>
            <person name="Hornung B."/>
        </authorList>
    </citation>
    <scope>NUCLEOTIDE SEQUENCE [LARGE SCALE GENOMIC DNA]</scope>
</reference>
<keyword evidence="1" id="KW-1133">Transmembrane helix</keyword>
<keyword evidence="1" id="KW-0472">Membrane</keyword>
<feature type="signal peptide" evidence="2">
    <location>
        <begin position="1"/>
        <end position="29"/>
    </location>
</feature>
<feature type="transmembrane region" description="Helical" evidence="1">
    <location>
        <begin position="88"/>
        <end position="107"/>
    </location>
</feature>
<dbReference type="EMBL" id="OMOH01000004">
    <property type="protein sequence ID" value="SPF68345.1"/>
    <property type="molecule type" value="Genomic_DNA"/>
</dbReference>
<evidence type="ECO:0000313" key="3">
    <source>
        <dbReference type="EMBL" id="SPF68345.1"/>
    </source>
</evidence>
<gene>
    <name evidence="3" type="ORF">PROPJV5_1340</name>
</gene>
<evidence type="ECO:0000256" key="1">
    <source>
        <dbReference type="SAM" id="Phobius"/>
    </source>
</evidence>
<proteinExistence type="predicted"/>
<evidence type="ECO:0000313" key="4">
    <source>
        <dbReference type="Proteomes" id="UP000265962"/>
    </source>
</evidence>
<keyword evidence="1" id="KW-0812">Transmembrane</keyword>
<feature type="transmembrane region" description="Helical" evidence="1">
    <location>
        <begin position="172"/>
        <end position="192"/>
    </location>
</feature>
<keyword evidence="2" id="KW-0732">Signal</keyword>